<keyword evidence="1 5" id="KW-0489">Methyltransferase</keyword>
<comment type="function">
    <text evidence="5">Methylates the class 1 translation termination release factors RF1/PrfA and RF2/PrfB on the glutamine residue of the universally conserved GGQ motif.</text>
</comment>
<dbReference type="InterPro" id="IPR050320">
    <property type="entry name" value="N5-glutamine_MTase"/>
</dbReference>
<evidence type="ECO:0000256" key="4">
    <source>
        <dbReference type="ARBA" id="ARBA00048391"/>
    </source>
</evidence>
<protein>
    <recommendedName>
        <fullName evidence="5">Release factor glutamine methyltransferase</fullName>
        <shortName evidence="5">RF MTase</shortName>
        <ecNumber evidence="5">2.1.1.297</ecNumber>
    </recommendedName>
    <alternativeName>
        <fullName evidence="5">N5-glutamine methyltransferase PrmC</fullName>
    </alternativeName>
    <alternativeName>
        <fullName evidence="5">Protein-(glutamine-N5) MTase PrmC</fullName>
    </alternativeName>
    <alternativeName>
        <fullName evidence="5">Protein-glutamine N-methyltransferase PrmC</fullName>
    </alternativeName>
</protein>
<dbReference type="PANTHER" id="PTHR18895">
    <property type="entry name" value="HEMK METHYLTRANSFERASE"/>
    <property type="match status" value="1"/>
</dbReference>
<evidence type="ECO:0000256" key="2">
    <source>
        <dbReference type="ARBA" id="ARBA00022679"/>
    </source>
</evidence>
<evidence type="ECO:0000313" key="9">
    <source>
        <dbReference type="Proteomes" id="UP000272003"/>
    </source>
</evidence>
<dbReference type="InterPro" id="IPR007848">
    <property type="entry name" value="Small_mtfrase_dom"/>
</dbReference>
<dbReference type="EC" id="2.1.1.297" evidence="5"/>
<dbReference type="NCBIfam" id="TIGR03534">
    <property type="entry name" value="RF_mod_PrmC"/>
    <property type="match status" value="1"/>
</dbReference>
<dbReference type="InterPro" id="IPR029063">
    <property type="entry name" value="SAM-dependent_MTases_sf"/>
</dbReference>
<feature type="domain" description="Methyltransferase small" evidence="6">
    <location>
        <begin position="108"/>
        <end position="196"/>
    </location>
</feature>
<dbReference type="Gene3D" id="1.10.8.10">
    <property type="entry name" value="DNA helicase RuvA subunit, C-terminal domain"/>
    <property type="match status" value="1"/>
</dbReference>
<dbReference type="Proteomes" id="UP000272003">
    <property type="component" value="Chromosome"/>
</dbReference>
<feature type="domain" description="Release factor glutamine methyltransferase N-terminal" evidence="7">
    <location>
        <begin position="8"/>
        <end position="76"/>
    </location>
</feature>
<sequence length="280" mass="32449">MNKITFFEAQKRASLFIQEKNLDSNMAKFFMTELFGWDNTHLLLHYRDVMSDDDQRKYFDAVDKFIQGQPAQYIVGETYFYGNRFKVDSRVLIPRPETEELVEWLLKDYAHVDNLKVLDLGTGSGAIAVSLKKEKPNWNITASDISSDALEVAKINNDANKTDVKFVLSDLFENVNDDFDVIISNPPYVADDEIKYMDESVLKYEPKQALFAKNNGLMMYQKIAKYIRMRAGERHGALYLEIGFKQSHDVEKIFSELLPEAEVISRNDFFGNPRMIKVNY</sequence>
<dbReference type="GO" id="GO:0032259">
    <property type="term" value="P:methylation"/>
    <property type="evidence" value="ECO:0007669"/>
    <property type="project" value="UniProtKB-KW"/>
</dbReference>
<feature type="binding site" evidence="5">
    <location>
        <position position="185"/>
    </location>
    <ligand>
        <name>S-adenosyl-L-methionine</name>
        <dbReference type="ChEBI" id="CHEBI:59789"/>
    </ligand>
</feature>
<dbReference type="PANTHER" id="PTHR18895:SF74">
    <property type="entry name" value="MTRF1L RELEASE FACTOR GLUTAMINE METHYLTRANSFERASE"/>
    <property type="match status" value="1"/>
</dbReference>
<dbReference type="HAMAP" id="MF_02126">
    <property type="entry name" value="RF_methyltr_PrmC"/>
    <property type="match status" value="1"/>
</dbReference>
<gene>
    <name evidence="5 8" type="primary">prmC</name>
    <name evidence="8" type="ORF">D7I45_04685</name>
</gene>
<accession>A0A387AS65</accession>
<evidence type="ECO:0000256" key="5">
    <source>
        <dbReference type="HAMAP-Rule" id="MF_02126"/>
    </source>
</evidence>
<comment type="similarity">
    <text evidence="5">Belongs to the protein N5-glutamine methyltransferase family. PrmC subfamily.</text>
</comment>
<evidence type="ECO:0000256" key="3">
    <source>
        <dbReference type="ARBA" id="ARBA00022691"/>
    </source>
</evidence>
<dbReference type="RefSeq" id="WP_120784578.1">
    <property type="nucleotide sequence ID" value="NZ_CP032626.1"/>
</dbReference>
<dbReference type="GO" id="GO:0003676">
    <property type="term" value="F:nucleic acid binding"/>
    <property type="evidence" value="ECO:0007669"/>
    <property type="project" value="InterPro"/>
</dbReference>
<name>A0A387AS65_9LACO</name>
<dbReference type="EMBL" id="CP032626">
    <property type="protein sequence ID" value="AYF92813.1"/>
    <property type="molecule type" value="Genomic_DNA"/>
</dbReference>
<dbReference type="PROSITE" id="PS00092">
    <property type="entry name" value="N6_MTASE"/>
    <property type="match status" value="1"/>
</dbReference>
<dbReference type="InterPro" id="IPR019874">
    <property type="entry name" value="RF_methyltr_PrmC"/>
</dbReference>
<feature type="binding site" evidence="5">
    <location>
        <begin position="121"/>
        <end position="125"/>
    </location>
    <ligand>
        <name>S-adenosyl-L-methionine</name>
        <dbReference type="ChEBI" id="CHEBI:59789"/>
    </ligand>
</feature>
<dbReference type="KEGG" id="abom:D7I45_04685"/>
<reference evidence="8 9" key="1">
    <citation type="submission" date="2018-09" db="EMBL/GenBank/DDBJ databases">
        <title>Genome sequencing of strain BHWM-4.</title>
        <authorList>
            <person name="Heo J."/>
            <person name="Kim S.-J."/>
            <person name="Kwon S.-W."/>
        </authorList>
    </citation>
    <scope>NUCLEOTIDE SEQUENCE [LARGE SCALE GENOMIC DNA]</scope>
    <source>
        <strain evidence="8 9">BHWM-4</strain>
    </source>
</reference>
<dbReference type="Gene3D" id="3.40.50.150">
    <property type="entry name" value="Vaccinia Virus protein VP39"/>
    <property type="match status" value="1"/>
</dbReference>
<dbReference type="Pfam" id="PF05175">
    <property type="entry name" value="MTS"/>
    <property type="match status" value="1"/>
</dbReference>
<dbReference type="InterPro" id="IPR004556">
    <property type="entry name" value="HemK-like"/>
</dbReference>
<dbReference type="InterPro" id="IPR040758">
    <property type="entry name" value="PrmC_N"/>
</dbReference>
<evidence type="ECO:0000259" key="6">
    <source>
        <dbReference type="Pfam" id="PF05175"/>
    </source>
</evidence>
<dbReference type="Pfam" id="PF17827">
    <property type="entry name" value="PrmC_N"/>
    <property type="match status" value="1"/>
</dbReference>
<dbReference type="NCBIfam" id="TIGR00536">
    <property type="entry name" value="hemK_fam"/>
    <property type="match status" value="1"/>
</dbReference>
<dbReference type="SUPFAM" id="SSF53335">
    <property type="entry name" value="S-adenosyl-L-methionine-dependent methyltransferases"/>
    <property type="match status" value="1"/>
</dbReference>
<keyword evidence="9" id="KW-1185">Reference proteome</keyword>
<dbReference type="OrthoDB" id="9800643at2"/>
<proteinExistence type="inferred from homology"/>
<feature type="binding site" evidence="5">
    <location>
        <begin position="185"/>
        <end position="188"/>
    </location>
    <ligand>
        <name>substrate</name>
    </ligand>
</feature>
<dbReference type="GO" id="GO:0102559">
    <property type="term" value="F:peptide chain release factor N(5)-glutamine methyltransferase activity"/>
    <property type="evidence" value="ECO:0007669"/>
    <property type="project" value="UniProtKB-EC"/>
</dbReference>
<comment type="catalytic activity">
    <reaction evidence="4 5">
        <text>L-glutaminyl-[peptide chain release factor] + S-adenosyl-L-methionine = N(5)-methyl-L-glutaminyl-[peptide chain release factor] + S-adenosyl-L-homocysteine + H(+)</text>
        <dbReference type="Rhea" id="RHEA:42896"/>
        <dbReference type="Rhea" id="RHEA-COMP:10271"/>
        <dbReference type="Rhea" id="RHEA-COMP:10272"/>
        <dbReference type="ChEBI" id="CHEBI:15378"/>
        <dbReference type="ChEBI" id="CHEBI:30011"/>
        <dbReference type="ChEBI" id="CHEBI:57856"/>
        <dbReference type="ChEBI" id="CHEBI:59789"/>
        <dbReference type="ChEBI" id="CHEBI:61891"/>
        <dbReference type="EC" id="2.1.1.297"/>
    </reaction>
</comment>
<evidence type="ECO:0000313" key="8">
    <source>
        <dbReference type="EMBL" id="AYF92813.1"/>
    </source>
</evidence>
<feature type="binding site" evidence="5">
    <location>
        <position position="144"/>
    </location>
    <ligand>
        <name>S-adenosyl-L-methionine</name>
        <dbReference type="ChEBI" id="CHEBI:59789"/>
    </ligand>
</feature>
<dbReference type="AlphaFoldDB" id="A0A387AS65"/>
<keyword evidence="2 5" id="KW-0808">Transferase</keyword>
<dbReference type="InterPro" id="IPR002052">
    <property type="entry name" value="DNA_methylase_N6_adenine_CS"/>
</dbReference>
<organism evidence="8 9">
    <name type="scientific">Apilactobacillus bombintestini</name>
    <dbReference type="NCBI Taxonomy" id="2419772"/>
    <lineage>
        <taxon>Bacteria</taxon>
        <taxon>Bacillati</taxon>
        <taxon>Bacillota</taxon>
        <taxon>Bacilli</taxon>
        <taxon>Lactobacillales</taxon>
        <taxon>Lactobacillaceae</taxon>
        <taxon>Apilactobacillus</taxon>
    </lineage>
</organism>
<evidence type="ECO:0000256" key="1">
    <source>
        <dbReference type="ARBA" id="ARBA00022603"/>
    </source>
</evidence>
<comment type="caution">
    <text evidence="5">Lacks conserved residue(s) required for the propagation of feature annotation.</text>
</comment>
<evidence type="ECO:0000259" key="7">
    <source>
        <dbReference type="Pfam" id="PF17827"/>
    </source>
</evidence>
<dbReference type="CDD" id="cd02440">
    <property type="entry name" value="AdoMet_MTases"/>
    <property type="match status" value="1"/>
</dbReference>
<keyword evidence="3 5" id="KW-0949">S-adenosyl-L-methionine</keyword>